<feature type="compositionally biased region" description="Basic and acidic residues" evidence="1">
    <location>
        <begin position="1"/>
        <end position="16"/>
    </location>
</feature>
<dbReference type="OrthoDB" id="554462at2759"/>
<comment type="caution">
    <text evidence="2">The sequence shown here is derived from an EMBL/GenBank/DDBJ whole genome shotgun (WGS) entry which is preliminary data.</text>
</comment>
<dbReference type="Proteomes" id="UP000650467">
    <property type="component" value="Unassembled WGS sequence"/>
</dbReference>
<proteinExistence type="predicted"/>
<evidence type="ECO:0000313" key="3">
    <source>
        <dbReference type="Proteomes" id="UP000650467"/>
    </source>
</evidence>
<evidence type="ECO:0000256" key="1">
    <source>
        <dbReference type="SAM" id="MobiDB-lite"/>
    </source>
</evidence>
<gene>
    <name evidence="2" type="ORF">HXX76_004344</name>
</gene>
<name>A0A835W4G1_CHLIN</name>
<organism evidence="2 3">
    <name type="scientific">Chlamydomonas incerta</name>
    <dbReference type="NCBI Taxonomy" id="51695"/>
    <lineage>
        <taxon>Eukaryota</taxon>
        <taxon>Viridiplantae</taxon>
        <taxon>Chlorophyta</taxon>
        <taxon>core chlorophytes</taxon>
        <taxon>Chlorophyceae</taxon>
        <taxon>CS clade</taxon>
        <taxon>Chlamydomonadales</taxon>
        <taxon>Chlamydomonadaceae</taxon>
        <taxon>Chlamydomonas</taxon>
    </lineage>
</organism>
<keyword evidence="3" id="KW-1185">Reference proteome</keyword>
<protein>
    <submittedName>
        <fullName evidence="2">Uncharacterized protein</fullName>
    </submittedName>
</protein>
<sequence>MKAANKDTSDPLEVARAKGGSAGSGDFAAKMKAANKDTSDPIEVARARGEASAAARGQSSVRKFMPDIHDWFMENCPDEKAAAGKWKAVMAALPQLREANEGSLRVVYGRWKREQEEKKDEEE</sequence>
<dbReference type="AlphaFoldDB" id="A0A835W4G1"/>
<evidence type="ECO:0000313" key="2">
    <source>
        <dbReference type="EMBL" id="KAG2440232.1"/>
    </source>
</evidence>
<dbReference type="EMBL" id="JAEHOC010000007">
    <property type="protein sequence ID" value="KAG2440232.1"/>
    <property type="molecule type" value="Genomic_DNA"/>
</dbReference>
<accession>A0A835W4G1</accession>
<feature type="region of interest" description="Disordered" evidence="1">
    <location>
        <begin position="1"/>
        <end position="41"/>
    </location>
</feature>
<reference evidence="2" key="1">
    <citation type="journal article" date="2020" name="bioRxiv">
        <title>Comparative genomics of Chlamydomonas.</title>
        <authorList>
            <person name="Craig R.J."/>
            <person name="Hasan A.R."/>
            <person name="Ness R.W."/>
            <person name="Keightley P.D."/>
        </authorList>
    </citation>
    <scope>NUCLEOTIDE SEQUENCE</scope>
    <source>
        <strain evidence="2">SAG 7.73</strain>
    </source>
</reference>